<evidence type="ECO:0000259" key="1">
    <source>
        <dbReference type="Pfam" id="PF04909"/>
    </source>
</evidence>
<name>A0A944HBM2_PSEFL</name>
<dbReference type="PANTHER" id="PTHR35563:SF2">
    <property type="entry name" value="BARREL METAL-DEPENDENT HYDROLASE, PUTATIVE (AFU_ORTHOLOGUE AFUA_1G16240)-RELATED"/>
    <property type="match status" value="1"/>
</dbReference>
<accession>A0A944HBM2</accession>
<dbReference type="InterPro" id="IPR052358">
    <property type="entry name" value="Aro_Compnd_Degr_Hydrolases"/>
</dbReference>
<feature type="domain" description="Amidohydrolase-related" evidence="1">
    <location>
        <begin position="8"/>
        <end position="269"/>
    </location>
</feature>
<dbReference type="InterPro" id="IPR032466">
    <property type="entry name" value="Metal_Hydrolase"/>
</dbReference>
<dbReference type="RefSeq" id="WP_214913310.1">
    <property type="nucleotide sequence ID" value="NZ_JAGGNX010000003.1"/>
</dbReference>
<evidence type="ECO:0000313" key="3">
    <source>
        <dbReference type="Proteomes" id="UP000692896"/>
    </source>
</evidence>
<gene>
    <name evidence="2" type="ORF">J7E47_01700</name>
</gene>
<dbReference type="GO" id="GO:0016787">
    <property type="term" value="F:hydrolase activity"/>
    <property type="evidence" value="ECO:0007669"/>
    <property type="project" value="InterPro"/>
</dbReference>
<evidence type="ECO:0000313" key="2">
    <source>
        <dbReference type="EMBL" id="MBT2327432.1"/>
    </source>
</evidence>
<proteinExistence type="predicted"/>
<dbReference type="EMBL" id="JAGGOB010000004">
    <property type="protein sequence ID" value="MBT2327432.1"/>
    <property type="molecule type" value="Genomic_DNA"/>
</dbReference>
<comment type="caution">
    <text evidence="2">The sequence shown here is derived from an EMBL/GenBank/DDBJ whole genome shotgun (WGS) entry which is preliminary data.</text>
</comment>
<dbReference type="PANTHER" id="PTHR35563">
    <property type="entry name" value="BARREL METAL-DEPENDENT HYDROLASE, PUTATIVE (AFU_ORTHOLOGUE AFUA_1G16240)-RELATED"/>
    <property type="match status" value="1"/>
</dbReference>
<dbReference type="Pfam" id="PF04909">
    <property type="entry name" value="Amidohydro_2"/>
    <property type="match status" value="1"/>
</dbReference>
<dbReference type="Gene3D" id="3.20.20.140">
    <property type="entry name" value="Metal-dependent hydrolases"/>
    <property type="match status" value="1"/>
</dbReference>
<dbReference type="AlphaFoldDB" id="A0A944HBM2"/>
<reference evidence="2" key="1">
    <citation type="submission" date="2021-03" db="EMBL/GenBank/DDBJ databases">
        <title>Genomic analysis provides insights into the functional capacity of soil bacteria communities inhabiting an altitudinal gradient in the Atacama Desert.</title>
        <authorList>
            <person name="Gonzalez M."/>
            <person name="Maldonado J."/>
            <person name="Maza F."/>
            <person name="Hodar C."/>
            <person name="Cortes M."/>
            <person name="Palma R."/>
            <person name="Andreani C."/>
            <person name="Gaete A."/>
            <person name="Vasquez-Dean J."/>
            <person name="Acuna V."/>
            <person name="Aguado M."/>
            <person name="Mandakovic D."/>
            <person name="Latorre M."/>
            <person name="Orellana A."/>
            <person name="Gutierrez R."/>
            <person name="Montecino M."/>
            <person name="Allende M."/>
            <person name="Maass A."/>
            <person name="Cambiazo V."/>
        </authorList>
    </citation>
    <scope>NUCLEOTIDE SEQUENCE</scope>
    <source>
        <strain evidence="2">ISL-25</strain>
    </source>
</reference>
<dbReference type="Proteomes" id="UP000692896">
    <property type="component" value="Unassembled WGS sequence"/>
</dbReference>
<organism evidence="2 3">
    <name type="scientific">Pseudomonas fluorescens</name>
    <dbReference type="NCBI Taxonomy" id="294"/>
    <lineage>
        <taxon>Bacteria</taxon>
        <taxon>Pseudomonadati</taxon>
        <taxon>Pseudomonadota</taxon>
        <taxon>Gammaproteobacteria</taxon>
        <taxon>Pseudomonadales</taxon>
        <taxon>Pseudomonadaceae</taxon>
        <taxon>Pseudomonas</taxon>
    </lineage>
</organism>
<sequence length="274" mass="30608">MSLSFEGIDTHAHIFRHDLPMASDRRYSPDYDALAEHYLGHLDRCSLAHGVLIQPSFLGTDNRFMVDALQRYPQRLRGIAVVEPDIEDAQLQALAKAGVVGVRLNLIGKTPQDYTDVRWQTFYQRLARLGWQVEIQCGFDALVLIVPFVLATGVTVVVDHFGLPSQGIDPNNPAHHGFLALLGEDRLWVKLSAAYRSQSDLPRAVGVLAQLRQACGGIDRFVWGSDWPHTQFESRTGYDAQLAFVHALFSDPSERRQVLVDNPSILFGFAASTR</sequence>
<dbReference type="InterPro" id="IPR006680">
    <property type="entry name" value="Amidohydro-rel"/>
</dbReference>
<dbReference type="SUPFAM" id="SSF51556">
    <property type="entry name" value="Metallo-dependent hydrolases"/>
    <property type="match status" value="1"/>
</dbReference>
<protein>
    <submittedName>
        <fullName evidence="2">Amidohydrolase family protein</fullName>
    </submittedName>
</protein>